<dbReference type="AlphaFoldDB" id="A0A811KPW8"/>
<dbReference type="InterPro" id="IPR018980">
    <property type="entry name" value="FERM_PH-like_C"/>
</dbReference>
<dbReference type="InterPro" id="IPR014847">
    <property type="entry name" value="FA"/>
</dbReference>
<dbReference type="EMBL" id="CAJFDH010000003">
    <property type="protein sequence ID" value="CAD5217697.1"/>
    <property type="molecule type" value="Genomic_DNA"/>
</dbReference>
<evidence type="ECO:0000259" key="7">
    <source>
        <dbReference type="PROSITE" id="PS50057"/>
    </source>
</evidence>
<name>A0A811KPW8_9BILA</name>
<dbReference type="SUPFAM" id="SSF54236">
    <property type="entry name" value="Ubiquitin-like"/>
    <property type="match status" value="1"/>
</dbReference>
<organism evidence="8 9">
    <name type="scientific">Bursaphelenchus okinawaensis</name>
    <dbReference type="NCBI Taxonomy" id="465554"/>
    <lineage>
        <taxon>Eukaryota</taxon>
        <taxon>Metazoa</taxon>
        <taxon>Ecdysozoa</taxon>
        <taxon>Nematoda</taxon>
        <taxon>Chromadorea</taxon>
        <taxon>Rhabditida</taxon>
        <taxon>Tylenchina</taxon>
        <taxon>Tylenchomorpha</taxon>
        <taxon>Aphelenchoidea</taxon>
        <taxon>Aphelenchoididae</taxon>
        <taxon>Bursaphelenchus</taxon>
    </lineage>
</organism>
<feature type="compositionally biased region" description="Polar residues" evidence="6">
    <location>
        <begin position="434"/>
        <end position="459"/>
    </location>
</feature>
<dbReference type="SUPFAM" id="SSF50729">
    <property type="entry name" value="PH domain-like"/>
    <property type="match status" value="1"/>
</dbReference>
<dbReference type="SMART" id="SM00295">
    <property type="entry name" value="B41"/>
    <property type="match status" value="1"/>
</dbReference>
<gene>
    <name evidence="8" type="ORF">BOKJ2_LOCUS7217</name>
</gene>
<dbReference type="FunFam" id="2.30.29.30:FF:000002">
    <property type="entry name" value="Band 4.1-like protein 5 isoform 1"/>
    <property type="match status" value="1"/>
</dbReference>
<keyword evidence="9" id="KW-1185">Reference proteome</keyword>
<protein>
    <recommendedName>
        <fullName evidence="3">Moesin/ezrin/radixin homolog 1</fullName>
    </recommendedName>
</protein>
<dbReference type="SMART" id="SM01196">
    <property type="entry name" value="FERM_C"/>
    <property type="match status" value="1"/>
</dbReference>
<dbReference type="InterPro" id="IPR000299">
    <property type="entry name" value="FERM_domain"/>
</dbReference>
<dbReference type="Proteomes" id="UP000783686">
    <property type="component" value="Unassembled WGS sequence"/>
</dbReference>
<dbReference type="InterPro" id="IPR029071">
    <property type="entry name" value="Ubiquitin-like_domsf"/>
</dbReference>
<dbReference type="SMART" id="SM01195">
    <property type="entry name" value="FA"/>
    <property type="match status" value="1"/>
</dbReference>
<sequence length="934" mass="105545">MLRFGSGVYNLRDSEGPSTYKPQVIGNGTELACSIFFLDDTEHKFFVSKNATGQELLQKVYEFLELTEHDFFGLQFVCVTGSNTVRLKWLDAKKSIKRQMMCPPYHLFFRLKFYVSDPGKLQEEYTRYLVYLQLRKDLLDGRLPCTDEMAITLGGLAAQSELGDYNEEEHDEDYLSNFRLVPVQGKLLNKKIKESHQLNKGMYPAKAEFEFLNKAKCLDFYGFDLYEAKDGYDRQITIGVNSNGVSVFDNGSRVHSFPWATIIKVSFKRKNFLLHIMMSKENDEQVDTELSFNSVTSQNCKMLWKSCIEHHTFFRLAVPPSNSAKSVFHLGSRFRYSGRTEHQTLEEARKVSKPDRQFQRVPLSHNEQIHDDMGMAHGGMGMTHGDMGMAHGEMNAIHGDIDQIGYQMDQADDHGNQLHGTMMDSAARTDKTPLTHSTTSGSSIPNSQSSTREITTGQQSSRRGGRMESVRRRTSSLIRDNIRRKFTQMGEFSSSAGSILHSLLAMSQNSFKISGDSDGLKSRDRSKNGRDERERSKNGSDERDHEKSGGEERNRPKNGDYDKDDGQMHEENDVKYNGELSAKDNIKNSDKNRLKNGEKLKNSTNNDQTKNFDADDEFFIDLDRDEDETAKNGIHRTDDSNVDLLGDFQDSTPVGPKVMGKNESHSRDNGVNVQIGQNCNENNAEMYQKADRSVVNGLKNDDKAKNGRKVHGILQNDEKYENNDEKFYKNFKELQKLDDSSTIPPDPGSNGSDPEVLIHLDVESYKKCPLDFEYDHLNGSYSRVQGDNDYKKLQNTNSYNKMAENDEIDDDSVASYSELSNGYAELAKVEDVREYLNNGVEMPVSTYHIHTLHETVIPNIYDDTVKPKIDGTVKKGKVRHGLKDGGGIAASESSTDLLRASESLSELGKASGSLIELQKALESEHDGMKTDEIT</sequence>
<evidence type="ECO:0000313" key="9">
    <source>
        <dbReference type="Proteomes" id="UP000614601"/>
    </source>
</evidence>
<evidence type="ECO:0000256" key="2">
    <source>
        <dbReference type="ARBA" id="ARBA00004536"/>
    </source>
</evidence>
<comment type="caution">
    <text evidence="8">The sequence shown here is derived from an EMBL/GenBank/DDBJ whole genome shotgun (WGS) entry which is preliminary data.</text>
</comment>
<evidence type="ECO:0000256" key="4">
    <source>
        <dbReference type="ARBA" id="ARBA00022490"/>
    </source>
</evidence>
<dbReference type="GO" id="GO:0005912">
    <property type="term" value="C:adherens junction"/>
    <property type="evidence" value="ECO:0007669"/>
    <property type="project" value="UniProtKB-SubCell"/>
</dbReference>
<dbReference type="InterPro" id="IPR018979">
    <property type="entry name" value="FERM_N"/>
</dbReference>
<proteinExistence type="predicted"/>
<dbReference type="OrthoDB" id="5854685at2759"/>
<dbReference type="FunFam" id="1.20.80.10:FF:000003">
    <property type="entry name" value="Tyrosine-protein phosphatase non-receptor type 4"/>
    <property type="match status" value="1"/>
</dbReference>
<dbReference type="Gene3D" id="2.30.29.30">
    <property type="entry name" value="Pleckstrin-homology domain (PH domain)/Phosphotyrosine-binding domain (PTB)"/>
    <property type="match status" value="1"/>
</dbReference>
<dbReference type="GO" id="GO:0008092">
    <property type="term" value="F:cytoskeletal protein binding"/>
    <property type="evidence" value="ECO:0007669"/>
    <property type="project" value="InterPro"/>
</dbReference>
<feature type="region of interest" description="Disordered" evidence="6">
    <location>
        <begin position="630"/>
        <end position="673"/>
    </location>
</feature>
<dbReference type="InterPro" id="IPR014352">
    <property type="entry name" value="FERM/acyl-CoA-bd_prot_sf"/>
</dbReference>
<keyword evidence="4" id="KW-0963">Cytoplasm</keyword>
<dbReference type="InterPro" id="IPR011993">
    <property type="entry name" value="PH-like_dom_sf"/>
</dbReference>
<dbReference type="Gene3D" id="3.10.20.90">
    <property type="entry name" value="Phosphatidylinositol 3-kinase Catalytic Subunit, Chain A, domain 1"/>
    <property type="match status" value="1"/>
</dbReference>
<dbReference type="GO" id="GO:0005856">
    <property type="term" value="C:cytoskeleton"/>
    <property type="evidence" value="ECO:0007669"/>
    <property type="project" value="TreeGrafter"/>
</dbReference>
<feature type="region of interest" description="Disordered" evidence="6">
    <location>
        <begin position="429"/>
        <end position="482"/>
    </location>
</feature>
<dbReference type="GO" id="GO:0031032">
    <property type="term" value="P:actomyosin structure organization"/>
    <property type="evidence" value="ECO:0007669"/>
    <property type="project" value="TreeGrafter"/>
</dbReference>
<evidence type="ECO:0000256" key="1">
    <source>
        <dbReference type="ARBA" id="ARBA00004496"/>
    </source>
</evidence>
<dbReference type="GO" id="GO:0005737">
    <property type="term" value="C:cytoplasm"/>
    <property type="evidence" value="ECO:0007669"/>
    <property type="project" value="UniProtKB-SubCell"/>
</dbReference>
<dbReference type="InterPro" id="IPR035963">
    <property type="entry name" value="FERM_2"/>
</dbReference>
<feature type="region of interest" description="Disordered" evidence="6">
    <location>
        <begin position="511"/>
        <end position="612"/>
    </location>
</feature>
<evidence type="ECO:0000256" key="6">
    <source>
        <dbReference type="SAM" id="MobiDB-lite"/>
    </source>
</evidence>
<dbReference type="PROSITE" id="PS00660">
    <property type="entry name" value="FERM_1"/>
    <property type="match status" value="1"/>
</dbReference>
<feature type="compositionally biased region" description="Polar residues" evidence="6">
    <location>
        <begin position="602"/>
        <end position="611"/>
    </location>
</feature>
<dbReference type="InterPro" id="IPR019747">
    <property type="entry name" value="FERM_CS"/>
</dbReference>
<dbReference type="PANTHER" id="PTHR23280:SF27">
    <property type="entry name" value="TYROSINE-PROTEIN PHOSPHATASE NON-RECEPTOR TYPE"/>
    <property type="match status" value="1"/>
</dbReference>
<dbReference type="SUPFAM" id="SSF47031">
    <property type="entry name" value="Second domain of FERM"/>
    <property type="match status" value="1"/>
</dbReference>
<feature type="compositionally biased region" description="Basic and acidic residues" evidence="6">
    <location>
        <begin position="518"/>
        <end position="601"/>
    </location>
</feature>
<dbReference type="Pfam" id="PF09379">
    <property type="entry name" value="FERM_N"/>
    <property type="match status" value="1"/>
</dbReference>
<dbReference type="PANTHER" id="PTHR23280">
    <property type="entry name" value="4.1 G PROTEIN"/>
    <property type="match status" value="1"/>
</dbReference>
<accession>A0A811KPW8</accession>
<dbReference type="InterPro" id="IPR000798">
    <property type="entry name" value="Ez/rad/moesin-like"/>
</dbReference>
<evidence type="ECO:0000256" key="3">
    <source>
        <dbReference type="ARBA" id="ARBA00022025"/>
    </source>
</evidence>
<evidence type="ECO:0000256" key="5">
    <source>
        <dbReference type="ARBA" id="ARBA00043944"/>
    </source>
</evidence>
<dbReference type="Pfam" id="PF09380">
    <property type="entry name" value="FERM_C"/>
    <property type="match status" value="1"/>
</dbReference>
<dbReference type="Proteomes" id="UP000614601">
    <property type="component" value="Unassembled WGS sequence"/>
</dbReference>
<dbReference type="GO" id="GO:0016020">
    <property type="term" value="C:membrane"/>
    <property type="evidence" value="ECO:0007669"/>
    <property type="project" value="UniProtKB-ARBA"/>
</dbReference>
<dbReference type="Pfam" id="PF00373">
    <property type="entry name" value="FERM_M"/>
    <property type="match status" value="1"/>
</dbReference>
<feature type="domain" description="FERM" evidence="7">
    <location>
        <begin position="31"/>
        <end position="318"/>
    </location>
</feature>
<dbReference type="PRINTS" id="PR00661">
    <property type="entry name" value="ERMFAMILY"/>
</dbReference>
<dbReference type="EMBL" id="CAJFCW020000003">
    <property type="protein sequence ID" value="CAG9108295.1"/>
    <property type="molecule type" value="Genomic_DNA"/>
</dbReference>
<evidence type="ECO:0000313" key="8">
    <source>
        <dbReference type="EMBL" id="CAD5217697.1"/>
    </source>
</evidence>
<dbReference type="Pfam" id="PF08736">
    <property type="entry name" value="FA"/>
    <property type="match status" value="1"/>
</dbReference>
<dbReference type="PROSITE" id="PS50057">
    <property type="entry name" value="FERM_3"/>
    <property type="match status" value="1"/>
</dbReference>
<dbReference type="PRINTS" id="PR00935">
    <property type="entry name" value="BAND41"/>
</dbReference>
<reference evidence="8" key="1">
    <citation type="submission" date="2020-09" db="EMBL/GenBank/DDBJ databases">
        <authorList>
            <person name="Kikuchi T."/>
        </authorList>
    </citation>
    <scope>NUCLEOTIDE SEQUENCE</scope>
    <source>
        <strain evidence="8">SH1</strain>
    </source>
</reference>
<dbReference type="Gene3D" id="1.20.80.10">
    <property type="match status" value="1"/>
</dbReference>
<comment type="subcellular location">
    <subcellularLocation>
        <location evidence="2">Cell junction</location>
        <location evidence="2">Adherens junction</location>
    </subcellularLocation>
    <subcellularLocation>
        <location evidence="5">Cell projection</location>
        <location evidence="5">Rhabdomere</location>
    </subcellularLocation>
    <subcellularLocation>
        <location evidence="1">Cytoplasm</location>
    </subcellularLocation>
</comment>
<dbReference type="InterPro" id="IPR019749">
    <property type="entry name" value="Band_41_domain"/>
</dbReference>
<dbReference type="InterPro" id="IPR019748">
    <property type="entry name" value="FERM_central"/>
</dbReference>
<dbReference type="CDD" id="cd14473">
    <property type="entry name" value="FERM_B-lobe"/>
    <property type="match status" value="1"/>
</dbReference>